<dbReference type="EMBL" id="KV750705">
    <property type="protein sequence ID" value="OCL03591.1"/>
    <property type="molecule type" value="Genomic_DNA"/>
</dbReference>
<dbReference type="Proteomes" id="UP000250140">
    <property type="component" value="Unassembled WGS sequence"/>
</dbReference>
<name>A0A8E2ERP8_9PEZI</name>
<evidence type="ECO:0000313" key="2">
    <source>
        <dbReference type="EMBL" id="OCL03591.1"/>
    </source>
</evidence>
<organism evidence="2 3">
    <name type="scientific">Glonium stellatum</name>
    <dbReference type="NCBI Taxonomy" id="574774"/>
    <lineage>
        <taxon>Eukaryota</taxon>
        <taxon>Fungi</taxon>
        <taxon>Dikarya</taxon>
        <taxon>Ascomycota</taxon>
        <taxon>Pezizomycotina</taxon>
        <taxon>Dothideomycetes</taxon>
        <taxon>Pleosporomycetidae</taxon>
        <taxon>Gloniales</taxon>
        <taxon>Gloniaceae</taxon>
        <taxon>Glonium</taxon>
    </lineage>
</organism>
<accession>A0A8E2ERP8</accession>
<feature type="region of interest" description="Disordered" evidence="1">
    <location>
        <begin position="68"/>
        <end position="91"/>
    </location>
</feature>
<sequence>MPYTTPFHPLSTSLQHQHNLSAASAPLHRELDTVASDGSSTPAELARRLATTTTTTTADDTILFTGPARDTSVLAEPADRAEPDPRRLSRRLPLLLRKSSRPEVAGVVPSHTPNTTTAPAAAAALAAINPRSSSSANSIGTSSTSELRDRDNSAHSGLPSVEVHPPTQRHPDPARLSYNPLTPPATAGTPHRTLSEARSKSVVDRRGKLARFPSKLDHKTHRGEASSAADRKMHQTSSRLLRMTDDERPFTRVSRRFCNAGSNWPFPGWIQGPARTGLELYGFPWKLWSRNEGAW</sequence>
<protein>
    <submittedName>
        <fullName evidence="2">Uncharacterized protein</fullName>
    </submittedName>
</protein>
<evidence type="ECO:0000256" key="1">
    <source>
        <dbReference type="SAM" id="MobiDB-lite"/>
    </source>
</evidence>
<keyword evidence="3" id="KW-1185">Reference proteome</keyword>
<feature type="compositionally biased region" description="Basic and acidic residues" evidence="1">
    <location>
        <begin position="77"/>
        <end position="87"/>
    </location>
</feature>
<feature type="compositionally biased region" description="Low complexity" evidence="1">
    <location>
        <begin position="129"/>
        <end position="145"/>
    </location>
</feature>
<reference evidence="2 3" key="1">
    <citation type="journal article" date="2016" name="Nat. Commun.">
        <title>Ectomycorrhizal ecology is imprinted in the genome of the dominant symbiotic fungus Cenococcum geophilum.</title>
        <authorList>
            <consortium name="DOE Joint Genome Institute"/>
            <person name="Peter M."/>
            <person name="Kohler A."/>
            <person name="Ohm R.A."/>
            <person name="Kuo A."/>
            <person name="Krutzmann J."/>
            <person name="Morin E."/>
            <person name="Arend M."/>
            <person name="Barry K.W."/>
            <person name="Binder M."/>
            <person name="Choi C."/>
            <person name="Clum A."/>
            <person name="Copeland A."/>
            <person name="Grisel N."/>
            <person name="Haridas S."/>
            <person name="Kipfer T."/>
            <person name="LaButti K."/>
            <person name="Lindquist E."/>
            <person name="Lipzen A."/>
            <person name="Maire R."/>
            <person name="Meier B."/>
            <person name="Mihaltcheva S."/>
            <person name="Molinier V."/>
            <person name="Murat C."/>
            <person name="Poggeler S."/>
            <person name="Quandt C.A."/>
            <person name="Sperisen C."/>
            <person name="Tritt A."/>
            <person name="Tisserant E."/>
            <person name="Crous P.W."/>
            <person name="Henrissat B."/>
            <person name="Nehls U."/>
            <person name="Egli S."/>
            <person name="Spatafora J.W."/>
            <person name="Grigoriev I.V."/>
            <person name="Martin F.M."/>
        </authorList>
    </citation>
    <scope>NUCLEOTIDE SEQUENCE [LARGE SCALE GENOMIC DNA]</scope>
    <source>
        <strain evidence="2 3">CBS 207.34</strain>
    </source>
</reference>
<feature type="region of interest" description="Disordered" evidence="1">
    <location>
        <begin position="129"/>
        <end position="237"/>
    </location>
</feature>
<feature type="compositionally biased region" description="Basic and acidic residues" evidence="1">
    <location>
        <begin position="193"/>
        <end position="207"/>
    </location>
</feature>
<dbReference type="OrthoDB" id="3946625at2759"/>
<evidence type="ECO:0000313" key="3">
    <source>
        <dbReference type="Proteomes" id="UP000250140"/>
    </source>
</evidence>
<proteinExistence type="predicted"/>
<dbReference type="AlphaFoldDB" id="A0A8E2ERP8"/>
<gene>
    <name evidence="2" type="ORF">AOQ84DRAFT_356822</name>
</gene>